<gene>
    <name evidence="2" type="ORF">H8S77_08830</name>
</gene>
<dbReference type="EMBL" id="JACOOI010000007">
    <property type="protein sequence ID" value="MBC5642986.1"/>
    <property type="molecule type" value="Genomic_DNA"/>
</dbReference>
<proteinExistence type="predicted"/>
<dbReference type="Pfam" id="PF07715">
    <property type="entry name" value="Plug"/>
    <property type="match status" value="1"/>
</dbReference>
<name>A0ABR7DZQ8_9BACT</name>
<accession>A0ABR7DZQ8</accession>
<keyword evidence="3" id="KW-1185">Reference proteome</keyword>
<dbReference type="SUPFAM" id="SSF56935">
    <property type="entry name" value="Porins"/>
    <property type="match status" value="1"/>
</dbReference>
<sequence>MSILYPNGVATDETQTLLIHQRGFPLLVQPFRQTHRISIEKKALSPGIIQLLLLSSQGQIISERQVFVQSEKQATAHIQTDKEAYTQREKVRLDITLQDEEGKPVQGNFSLSVTDNADILPDSSYTIYTSLLLSSDLKGYIEDPGWYFRGDNNARKEELDLLMLTQGWRKYNVENALTADYKRPSILPETGQQITGSVKRLVGNKAIANAKIQIHIPTERVLEEIRAGEDGRFKFDSFEFPDSTVYNIQATTPKNGKNVLLSLDTVAFPKADQIWPIHSYIFQCTANNIYSDLPASVEFLDKTNRRMTYENGVRNIFLEDVVVTARKKVYKTPYERIPSIITIREEDLKNTPMQDLPTFLNSRLPGVNFDIAGMANGRAIIYSGNKSKDLEPRGIRIILNGFPINDQELALLTLQNLRIQDIAQIDYNRHETDGLAWFPMTGAHFIAITLKDGVESYDYIPKNIRQIQLLGHQKPATFYSPKYETPQQKNSETPDLRTTIYWNPNFQTNRRGETFVEFYTADGDSPYSVVIEGITQKGRLIRSEKEMIVRE</sequence>
<dbReference type="Proteomes" id="UP000644010">
    <property type="component" value="Unassembled WGS sequence"/>
</dbReference>
<evidence type="ECO:0000259" key="1">
    <source>
        <dbReference type="Pfam" id="PF07715"/>
    </source>
</evidence>
<reference evidence="2 3" key="1">
    <citation type="submission" date="2020-08" db="EMBL/GenBank/DDBJ databases">
        <title>Genome public.</title>
        <authorList>
            <person name="Liu C."/>
            <person name="Sun Q."/>
        </authorList>
    </citation>
    <scope>NUCLEOTIDE SEQUENCE [LARGE SCALE GENOMIC DNA]</scope>
    <source>
        <strain evidence="2 3">BX2</strain>
    </source>
</reference>
<evidence type="ECO:0000313" key="2">
    <source>
        <dbReference type="EMBL" id="MBC5642986.1"/>
    </source>
</evidence>
<dbReference type="Gene3D" id="2.170.130.10">
    <property type="entry name" value="TonB-dependent receptor, plug domain"/>
    <property type="match status" value="1"/>
</dbReference>
<dbReference type="InterPro" id="IPR012910">
    <property type="entry name" value="Plug_dom"/>
</dbReference>
<organism evidence="2 3">
    <name type="scientific">Parabacteroides segnis</name>
    <dbReference type="NCBI Taxonomy" id="2763058"/>
    <lineage>
        <taxon>Bacteria</taxon>
        <taxon>Pseudomonadati</taxon>
        <taxon>Bacteroidota</taxon>
        <taxon>Bacteroidia</taxon>
        <taxon>Bacteroidales</taxon>
        <taxon>Tannerellaceae</taxon>
        <taxon>Parabacteroides</taxon>
    </lineage>
</organism>
<protein>
    <submittedName>
        <fullName evidence="2">Plug domain-containing protein</fullName>
    </submittedName>
</protein>
<evidence type="ECO:0000313" key="3">
    <source>
        <dbReference type="Proteomes" id="UP000644010"/>
    </source>
</evidence>
<feature type="domain" description="TonB-dependent receptor plug" evidence="1">
    <location>
        <begin position="339"/>
        <end position="428"/>
    </location>
</feature>
<comment type="caution">
    <text evidence="2">The sequence shown here is derived from an EMBL/GenBank/DDBJ whole genome shotgun (WGS) entry which is preliminary data.</text>
</comment>
<dbReference type="InterPro" id="IPR037066">
    <property type="entry name" value="Plug_dom_sf"/>
</dbReference>